<comment type="caution">
    <text evidence="2">The sequence shown here is derived from an EMBL/GenBank/DDBJ whole genome shotgun (WGS) entry which is preliminary data.</text>
</comment>
<dbReference type="AlphaFoldDB" id="A0A8J2PYF3"/>
<organism evidence="2 3">
    <name type="scientific">Cercopithifilaria johnstoni</name>
    <dbReference type="NCBI Taxonomy" id="2874296"/>
    <lineage>
        <taxon>Eukaryota</taxon>
        <taxon>Metazoa</taxon>
        <taxon>Ecdysozoa</taxon>
        <taxon>Nematoda</taxon>
        <taxon>Chromadorea</taxon>
        <taxon>Rhabditida</taxon>
        <taxon>Spirurina</taxon>
        <taxon>Spiruromorpha</taxon>
        <taxon>Filarioidea</taxon>
        <taxon>Onchocercidae</taxon>
        <taxon>Cercopithifilaria</taxon>
    </lineage>
</organism>
<evidence type="ECO:0000256" key="1">
    <source>
        <dbReference type="SAM" id="SignalP"/>
    </source>
</evidence>
<reference evidence="2" key="1">
    <citation type="submission" date="2021-09" db="EMBL/GenBank/DDBJ databases">
        <authorList>
            <consortium name="Pathogen Informatics"/>
        </authorList>
    </citation>
    <scope>NUCLEOTIDE SEQUENCE</scope>
</reference>
<evidence type="ECO:0008006" key="4">
    <source>
        <dbReference type="Google" id="ProtNLM"/>
    </source>
</evidence>
<proteinExistence type="predicted"/>
<evidence type="ECO:0000313" key="3">
    <source>
        <dbReference type="Proteomes" id="UP000746747"/>
    </source>
</evidence>
<sequence length="116" mass="12906">MYAGGAYLYPSVSLCLSIFCCVGCSPTPVTCRWHARQVDDVDRAGGEPRNWGLLLRRLRTDTSRGTDRQAVGETDIEYVCERYICVLGRVSISPVVLCRSELDALECNASSTFYDQ</sequence>
<evidence type="ECO:0000313" key="2">
    <source>
        <dbReference type="EMBL" id="CAG9532524.1"/>
    </source>
</evidence>
<gene>
    <name evidence="2" type="ORF">CJOHNSTONI_LOCUS2826</name>
</gene>
<dbReference type="Proteomes" id="UP000746747">
    <property type="component" value="Unassembled WGS sequence"/>
</dbReference>
<feature type="signal peptide" evidence="1">
    <location>
        <begin position="1"/>
        <end position="24"/>
    </location>
</feature>
<accession>A0A8J2PYF3</accession>
<keyword evidence="3" id="KW-1185">Reference proteome</keyword>
<feature type="chain" id="PRO_5035272317" description="Secreted protein" evidence="1">
    <location>
        <begin position="25"/>
        <end position="116"/>
    </location>
</feature>
<keyword evidence="1" id="KW-0732">Signal</keyword>
<name>A0A8J2PYF3_9BILA</name>
<dbReference type="EMBL" id="CAKAEH010001014">
    <property type="protein sequence ID" value="CAG9532524.1"/>
    <property type="molecule type" value="Genomic_DNA"/>
</dbReference>
<protein>
    <recommendedName>
        <fullName evidence="4">Secreted protein</fullName>
    </recommendedName>
</protein>